<organism evidence="5 6">
    <name type="scientific">Setomelanomma holmii</name>
    <dbReference type="NCBI Taxonomy" id="210430"/>
    <lineage>
        <taxon>Eukaryota</taxon>
        <taxon>Fungi</taxon>
        <taxon>Dikarya</taxon>
        <taxon>Ascomycota</taxon>
        <taxon>Pezizomycotina</taxon>
        <taxon>Dothideomycetes</taxon>
        <taxon>Pleosporomycetidae</taxon>
        <taxon>Pleosporales</taxon>
        <taxon>Pleosporineae</taxon>
        <taxon>Phaeosphaeriaceae</taxon>
        <taxon>Setomelanomma</taxon>
    </lineage>
</organism>
<dbReference type="InterPro" id="IPR039135">
    <property type="entry name" value="NAT9-like"/>
</dbReference>
<dbReference type="Proteomes" id="UP000799777">
    <property type="component" value="Unassembled WGS sequence"/>
</dbReference>
<feature type="domain" description="N-acetyltransferase" evidence="4">
    <location>
        <begin position="13"/>
        <end position="206"/>
    </location>
</feature>
<proteinExistence type="inferred from homology"/>
<dbReference type="GO" id="GO:0008080">
    <property type="term" value="F:N-acetyltransferase activity"/>
    <property type="evidence" value="ECO:0007669"/>
    <property type="project" value="InterPro"/>
</dbReference>
<sequence length="246" mass="27779">MKLNEHQAILTPRVLLVPYCAHHVPTYHEWMKDEEIQKATASEPLTLAEEHAMQQSWRLDHDKLTFIVCHAPKEGLEGGTGIGIKPEVHDAPDRMIGDVNLFLYPDEDDDEEDEQLSKNNAESNVREEIIGEVEIMIASLPARGRGLAHAALLAFLGYIDTHLAFILEEYRLGSAEKSVRYLKYLRVKIDQHNVKSLGLFGKLGFEQARGVNYFGEVEMRLQLVDGRFRGIEIAVDDGGRVVPYTS</sequence>
<keyword evidence="6" id="KW-1185">Reference proteome</keyword>
<comment type="similarity">
    <text evidence="1">Belongs to the acetyltransferase family. GNAT subfamily.</text>
</comment>
<keyword evidence="3" id="KW-0012">Acyltransferase</keyword>
<dbReference type="OrthoDB" id="5043642at2759"/>
<accession>A0A9P4LNH5</accession>
<dbReference type="Gene3D" id="3.40.630.30">
    <property type="match status" value="1"/>
</dbReference>
<comment type="caution">
    <text evidence="5">The sequence shown here is derived from an EMBL/GenBank/DDBJ whole genome shotgun (WGS) entry which is preliminary data.</text>
</comment>
<evidence type="ECO:0000313" key="6">
    <source>
        <dbReference type="Proteomes" id="UP000799777"/>
    </source>
</evidence>
<protein>
    <recommendedName>
        <fullName evidence="4">N-acetyltransferase domain-containing protein</fullName>
    </recommendedName>
</protein>
<dbReference type="Pfam" id="PF13302">
    <property type="entry name" value="Acetyltransf_3"/>
    <property type="match status" value="1"/>
</dbReference>
<dbReference type="InterPro" id="IPR000182">
    <property type="entry name" value="GNAT_dom"/>
</dbReference>
<dbReference type="AlphaFoldDB" id="A0A9P4LNH5"/>
<reference evidence="5" key="1">
    <citation type="journal article" date="2020" name="Stud. Mycol.">
        <title>101 Dothideomycetes genomes: a test case for predicting lifestyles and emergence of pathogens.</title>
        <authorList>
            <person name="Haridas S."/>
            <person name="Albert R."/>
            <person name="Binder M."/>
            <person name="Bloem J."/>
            <person name="Labutti K."/>
            <person name="Salamov A."/>
            <person name="Andreopoulos B."/>
            <person name="Baker S."/>
            <person name="Barry K."/>
            <person name="Bills G."/>
            <person name="Bluhm B."/>
            <person name="Cannon C."/>
            <person name="Castanera R."/>
            <person name="Culley D."/>
            <person name="Daum C."/>
            <person name="Ezra D."/>
            <person name="Gonzalez J."/>
            <person name="Henrissat B."/>
            <person name="Kuo A."/>
            <person name="Liang C."/>
            <person name="Lipzen A."/>
            <person name="Lutzoni F."/>
            <person name="Magnuson J."/>
            <person name="Mondo S."/>
            <person name="Nolan M."/>
            <person name="Ohm R."/>
            <person name="Pangilinan J."/>
            <person name="Park H.-J."/>
            <person name="Ramirez L."/>
            <person name="Alfaro M."/>
            <person name="Sun H."/>
            <person name="Tritt A."/>
            <person name="Yoshinaga Y."/>
            <person name="Zwiers L.-H."/>
            <person name="Turgeon B."/>
            <person name="Goodwin S."/>
            <person name="Spatafora J."/>
            <person name="Crous P."/>
            <person name="Grigoriev I."/>
        </authorList>
    </citation>
    <scope>NUCLEOTIDE SEQUENCE</scope>
    <source>
        <strain evidence="5">CBS 110217</strain>
    </source>
</reference>
<name>A0A9P4LNH5_9PLEO</name>
<gene>
    <name evidence="5" type="ORF">EK21DRAFT_97957</name>
</gene>
<evidence type="ECO:0000256" key="2">
    <source>
        <dbReference type="ARBA" id="ARBA00022679"/>
    </source>
</evidence>
<dbReference type="PANTHER" id="PTHR13256:SF16">
    <property type="entry name" value="ALPHA_BETA-TUBULIN-N-ACETYLTRANSFERASE 9"/>
    <property type="match status" value="1"/>
</dbReference>
<evidence type="ECO:0000259" key="4">
    <source>
        <dbReference type="Pfam" id="PF13302"/>
    </source>
</evidence>
<dbReference type="PANTHER" id="PTHR13256">
    <property type="entry name" value="N-ACETYLTRANSFERASE 9"/>
    <property type="match status" value="1"/>
</dbReference>
<dbReference type="InterPro" id="IPR016181">
    <property type="entry name" value="Acyl_CoA_acyltransferase"/>
</dbReference>
<evidence type="ECO:0000256" key="3">
    <source>
        <dbReference type="ARBA" id="ARBA00023315"/>
    </source>
</evidence>
<evidence type="ECO:0000313" key="5">
    <source>
        <dbReference type="EMBL" id="KAF2033841.1"/>
    </source>
</evidence>
<dbReference type="EMBL" id="ML978164">
    <property type="protein sequence ID" value="KAF2033841.1"/>
    <property type="molecule type" value="Genomic_DNA"/>
</dbReference>
<evidence type="ECO:0000256" key="1">
    <source>
        <dbReference type="ARBA" id="ARBA00009342"/>
    </source>
</evidence>
<keyword evidence="2" id="KW-0808">Transferase</keyword>
<dbReference type="SUPFAM" id="SSF55729">
    <property type="entry name" value="Acyl-CoA N-acyltransferases (Nat)"/>
    <property type="match status" value="1"/>
</dbReference>